<dbReference type="HAMAP" id="MF_00902">
    <property type="entry name" value="TatC"/>
    <property type="match status" value="1"/>
</dbReference>
<name>A0ABU9DQG6_9BACL</name>
<evidence type="ECO:0000256" key="1">
    <source>
        <dbReference type="ARBA" id="ARBA00004141"/>
    </source>
</evidence>
<dbReference type="RefSeq" id="WP_341418228.1">
    <property type="nucleotide sequence ID" value="NZ_JBBPCC010000018.1"/>
</dbReference>
<dbReference type="PROSITE" id="PS01218">
    <property type="entry name" value="TATC"/>
    <property type="match status" value="1"/>
</dbReference>
<evidence type="ECO:0000256" key="4">
    <source>
        <dbReference type="ARBA" id="ARBA00023136"/>
    </source>
</evidence>
<dbReference type="InterPro" id="IPR019820">
    <property type="entry name" value="Sec-indep_translocase_CS"/>
</dbReference>
<proteinExistence type="inferred from homology"/>
<comment type="similarity">
    <text evidence="5">Belongs to the TatC family.</text>
</comment>
<dbReference type="InterPro" id="IPR002033">
    <property type="entry name" value="TatC"/>
</dbReference>
<dbReference type="Proteomes" id="UP001469365">
    <property type="component" value="Unassembled WGS sequence"/>
</dbReference>
<evidence type="ECO:0000256" key="2">
    <source>
        <dbReference type="ARBA" id="ARBA00022692"/>
    </source>
</evidence>
<keyword evidence="5" id="KW-1003">Cell membrane</keyword>
<keyword evidence="5" id="KW-0813">Transport</keyword>
<feature type="transmembrane region" description="Helical" evidence="5">
    <location>
        <begin position="104"/>
        <end position="127"/>
    </location>
</feature>
<sequence length="249" mass="28607">MTLVEHLTELRKRIIWIVVVLIVGMAIGLFTTNPLITLLKTVPPANGINWNAFSPWDPLKMYMNFALVTGLLITLPFTLYQLWSFLKPGLREVEQKASLMYVPFAFFMFLLGLAFGYFIVFQMAFLFTTSIAKSLQLSETYGIAQYFGFMFNIILPIALVFELPIVVMFLTKIRLLNPKLLRKIRRFAYLILVVISTMITPPDAISAIVVAVPMIILYEFSVYLSANIYRKQQLQDQAWEQEAQTKPVE</sequence>
<keyword evidence="7" id="KW-1185">Reference proteome</keyword>
<feature type="transmembrane region" description="Helical" evidence="5">
    <location>
        <begin position="147"/>
        <end position="171"/>
    </location>
</feature>
<comment type="subunit">
    <text evidence="5">Forms a complex with TatA.</text>
</comment>
<reference evidence="6 7" key="1">
    <citation type="submission" date="2024-04" db="EMBL/GenBank/DDBJ databases">
        <title>draft genome sequnece of Paenibacillus filicis.</title>
        <authorList>
            <person name="Kim D.-U."/>
        </authorList>
    </citation>
    <scope>NUCLEOTIDE SEQUENCE [LARGE SCALE GENOMIC DNA]</scope>
    <source>
        <strain evidence="6 7">KACC14197</strain>
    </source>
</reference>
<feature type="transmembrane region" description="Helical" evidence="5">
    <location>
        <begin position="14"/>
        <end position="36"/>
    </location>
</feature>
<keyword evidence="4 5" id="KW-0472">Membrane</keyword>
<feature type="transmembrane region" description="Helical" evidence="5">
    <location>
        <begin position="183"/>
        <end position="199"/>
    </location>
</feature>
<evidence type="ECO:0000313" key="7">
    <source>
        <dbReference type="Proteomes" id="UP001469365"/>
    </source>
</evidence>
<keyword evidence="2 5" id="KW-0812">Transmembrane</keyword>
<evidence type="ECO:0000256" key="3">
    <source>
        <dbReference type="ARBA" id="ARBA00022989"/>
    </source>
</evidence>
<organism evidence="6 7">
    <name type="scientific">Paenibacillus filicis</name>
    <dbReference type="NCBI Taxonomy" id="669464"/>
    <lineage>
        <taxon>Bacteria</taxon>
        <taxon>Bacillati</taxon>
        <taxon>Bacillota</taxon>
        <taxon>Bacilli</taxon>
        <taxon>Bacillales</taxon>
        <taxon>Paenibacillaceae</taxon>
        <taxon>Paenibacillus</taxon>
    </lineage>
</organism>
<dbReference type="Pfam" id="PF00902">
    <property type="entry name" value="TatC"/>
    <property type="match status" value="1"/>
</dbReference>
<dbReference type="PANTHER" id="PTHR30371:SF0">
    <property type="entry name" value="SEC-INDEPENDENT PROTEIN TRANSLOCASE PROTEIN TATC, CHLOROPLASTIC-RELATED"/>
    <property type="match status" value="1"/>
</dbReference>
<evidence type="ECO:0000313" key="6">
    <source>
        <dbReference type="EMBL" id="MEK8131092.1"/>
    </source>
</evidence>
<evidence type="ECO:0000256" key="5">
    <source>
        <dbReference type="HAMAP-Rule" id="MF_00902"/>
    </source>
</evidence>
<protein>
    <recommendedName>
        <fullName evidence="5">Sec-independent protein translocase protein TatC</fullName>
    </recommendedName>
</protein>
<keyword evidence="5" id="KW-0811">Translocation</keyword>
<comment type="subcellular location">
    <subcellularLocation>
        <location evidence="5">Cell membrane</location>
        <topology evidence="5">Multi-pass membrane protein</topology>
    </subcellularLocation>
    <subcellularLocation>
        <location evidence="1">Membrane</location>
        <topology evidence="1">Multi-pass membrane protein</topology>
    </subcellularLocation>
</comment>
<dbReference type="PANTHER" id="PTHR30371">
    <property type="entry name" value="SEC-INDEPENDENT PROTEIN TRANSLOCASE PROTEIN TATC"/>
    <property type="match status" value="1"/>
</dbReference>
<gene>
    <name evidence="5 6" type="primary">tatC</name>
    <name evidence="6" type="ORF">WMW72_24620</name>
</gene>
<dbReference type="PRINTS" id="PR01840">
    <property type="entry name" value="TATCFAMILY"/>
</dbReference>
<keyword evidence="5" id="KW-0653">Protein transport</keyword>
<feature type="transmembrane region" description="Helical" evidence="5">
    <location>
        <begin position="205"/>
        <end position="226"/>
    </location>
</feature>
<keyword evidence="3 5" id="KW-1133">Transmembrane helix</keyword>
<comment type="caution">
    <text evidence="6">The sequence shown here is derived from an EMBL/GenBank/DDBJ whole genome shotgun (WGS) entry which is preliminary data.</text>
</comment>
<accession>A0ABU9DQG6</accession>
<dbReference type="EMBL" id="JBBPCC010000018">
    <property type="protein sequence ID" value="MEK8131092.1"/>
    <property type="molecule type" value="Genomic_DNA"/>
</dbReference>
<feature type="transmembrane region" description="Helical" evidence="5">
    <location>
        <begin position="61"/>
        <end position="83"/>
    </location>
</feature>
<comment type="function">
    <text evidence="5">Part of the twin-arginine translocation (Tat) system that transports large folded proteins containing a characteristic twin-arginine motif in their signal peptide across membranes.</text>
</comment>
<dbReference type="NCBIfam" id="TIGR00945">
    <property type="entry name" value="tatC"/>
    <property type="match status" value="1"/>
</dbReference>